<evidence type="ECO:0000256" key="3">
    <source>
        <dbReference type="ARBA" id="ARBA00023210"/>
    </source>
</evidence>
<evidence type="ECO:0000313" key="11">
    <source>
        <dbReference type="Proteomes" id="UP000184423"/>
    </source>
</evidence>
<comment type="similarity">
    <text evidence="1 7">Belongs to the MinC family.</text>
</comment>
<dbReference type="Gene3D" id="2.160.20.70">
    <property type="match status" value="1"/>
</dbReference>
<dbReference type="InterPro" id="IPR013033">
    <property type="entry name" value="MinC"/>
</dbReference>
<organism evidence="10 11">
    <name type="scientific">Caloramator proteoclasticus DSM 10124</name>
    <dbReference type="NCBI Taxonomy" id="1121262"/>
    <lineage>
        <taxon>Bacteria</taxon>
        <taxon>Bacillati</taxon>
        <taxon>Bacillota</taxon>
        <taxon>Clostridia</taxon>
        <taxon>Eubacteriales</taxon>
        <taxon>Clostridiaceae</taxon>
        <taxon>Caloramator</taxon>
    </lineage>
</organism>
<evidence type="ECO:0000259" key="8">
    <source>
        <dbReference type="Pfam" id="PF03775"/>
    </source>
</evidence>
<evidence type="ECO:0000313" key="10">
    <source>
        <dbReference type="EMBL" id="SHE44000.1"/>
    </source>
</evidence>
<evidence type="ECO:0000256" key="4">
    <source>
        <dbReference type="ARBA" id="ARBA00023306"/>
    </source>
</evidence>
<sequence length="203" mass="22757">MGSIVIKGTKEGLILYLNSNNKEVIEEEIINKLDNAKDFFKGSRLKLVDKLNLLDETFLKYMIELLKERYDINAYFENIKVKEETEKVFSGIYEGRTKFIKNTVRSGQRINYQGNIVVIGDVNSGAEIIANGNIVILGALRGVVHAGANGNRKAIVAAYMLQPSLLKIADITSRAPDEKIKPKVPEVAKVKDNLIVIEPYKFI</sequence>
<reference evidence="11" key="1">
    <citation type="submission" date="2016-11" db="EMBL/GenBank/DDBJ databases">
        <authorList>
            <person name="Varghese N."/>
            <person name="Submissions S."/>
        </authorList>
    </citation>
    <scope>NUCLEOTIDE SEQUENCE [LARGE SCALE GENOMIC DNA]</scope>
    <source>
        <strain evidence="11">DSM 10124</strain>
    </source>
</reference>
<evidence type="ECO:0000256" key="2">
    <source>
        <dbReference type="ARBA" id="ARBA00022618"/>
    </source>
</evidence>
<dbReference type="GO" id="GO:0000902">
    <property type="term" value="P:cell morphogenesis"/>
    <property type="evidence" value="ECO:0007669"/>
    <property type="project" value="InterPro"/>
</dbReference>
<comment type="subunit">
    <text evidence="6 7">Interacts with MinD and FtsZ.</text>
</comment>
<keyword evidence="3 7" id="KW-0717">Septation</keyword>
<dbReference type="PANTHER" id="PTHR34108">
    <property type="entry name" value="SEPTUM SITE-DETERMINING PROTEIN MINC"/>
    <property type="match status" value="1"/>
</dbReference>
<keyword evidence="11" id="KW-1185">Reference proteome</keyword>
<evidence type="ECO:0000256" key="7">
    <source>
        <dbReference type="HAMAP-Rule" id="MF_00267"/>
    </source>
</evidence>
<dbReference type="InterPro" id="IPR005526">
    <property type="entry name" value="Septum_form_inhib_MinC_C"/>
</dbReference>
<dbReference type="Pfam" id="PF05209">
    <property type="entry name" value="MinC_N"/>
    <property type="match status" value="1"/>
</dbReference>
<protein>
    <recommendedName>
        <fullName evidence="7">Probable septum site-determining protein MinC</fullName>
    </recommendedName>
</protein>
<accession>A0A1M4THR2</accession>
<keyword evidence="2 7" id="KW-0132">Cell division</keyword>
<name>A0A1M4THR2_9CLOT</name>
<evidence type="ECO:0000256" key="5">
    <source>
        <dbReference type="ARBA" id="ARBA00025606"/>
    </source>
</evidence>
<evidence type="ECO:0000259" key="9">
    <source>
        <dbReference type="Pfam" id="PF05209"/>
    </source>
</evidence>
<dbReference type="InterPro" id="IPR016098">
    <property type="entry name" value="CAP/MinC_C"/>
</dbReference>
<evidence type="ECO:0000256" key="6">
    <source>
        <dbReference type="ARBA" id="ARBA00046874"/>
    </source>
</evidence>
<dbReference type="EMBL" id="FQVG01000004">
    <property type="protein sequence ID" value="SHE44000.1"/>
    <property type="molecule type" value="Genomic_DNA"/>
</dbReference>
<dbReference type="InterPro" id="IPR036145">
    <property type="entry name" value="MinC_C_sf"/>
</dbReference>
<dbReference type="Proteomes" id="UP000184423">
    <property type="component" value="Unassembled WGS sequence"/>
</dbReference>
<dbReference type="NCBIfam" id="TIGR01222">
    <property type="entry name" value="minC"/>
    <property type="match status" value="1"/>
</dbReference>
<dbReference type="SUPFAM" id="SSF63848">
    <property type="entry name" value="Cell-division inhibitor MinC, C-terminal domain"/>
    <property type="match status" value="1"/>
</dbReference>
<dbReference type="PANTHER" id="PTHR34108:SF1">
    <property type="entry name" value="SEPTUM SITE-DETERMINING PROTEIN MINC"/>
    <property type="match status" value="1"/>
</dbReference>
<dbReference type="GO" id="GO:0051302">
    <property type="term" value="P:regulation of cell division"/>
    <property type="evidence" value="ECO:0007669"/>
    <property type="project" value="InterPro"/>
</dbReference>
<dbReference type="GO" id="GO:0000917">
    <property type="term" value="P:division septum assembly"/>
    <property type="evidence" value="ECO:0007669"/>
    <property type="project" value="UniProtKB-KW"/>
</dbReference>
<proteinExistence type="inferred from homology"/>
<keyword evidence="4 7" id="KW-0131">Cell cycle</keyword>
<gene>
    <name evidence="7" type="primary">minC</name>
    <name evidence="10" type="ORF">SAMN02746091_00396</name>
</gene>
<dbReference type="RefSeq" id="WP_073247756.1">
    <property type="nucleotide sequence ID" value="NZ_FQVG01000004.1"/>
</dbReference>
<dbReference type="HAMAP" id="MF_00267">
    <property type="entry name" value="MinC"/>
    <property type="match status" value="1"/>
</dbReference>
<dbReference type="GO" id="GO:1901891">
    <property type="term" value="P:regulation of cell septum assembly"/>
    <property type="evidence" value="ECO:0007669"/>
    <property type="project" value="InterPro"/>
</dbReference>
<dbReference type="AlphaFoldDB" id="A0A1M4THR2"/>
<comment type="function">
    <text evidence="5 7">Cell division inhibitor that blocks the formation of polar Z ring septums. Rapidly oscillates between the poles of the cell to destabilize FtsZ filaments that have formed before they mature into polar Z rings. Prevents FtsZ polymerization.</text>
</comment>
<feature type="domain" description="Septum formation inhibitor MinC N-terminal" evidence="9">
    <location>
        <begin position="4"/>
        <end position="69"/>
    </location>
</feature>
<dbReference type="Pfam" id="PF03775">
    <property type="entry name" value="MinC_C"/>
    <property type="match status" value="1"/>
</dbReference>
<feature type="domain" description="Septum formation inhibitor MinC C-terminal" evidence="8">
    <location>
        <begin position="99"/>
        <end position="198"/>
    </location>
</feature>
<dbReference type="InterPro" id="IPR007874">
    <property type="entry name" value="MinC_N"/>
</dbReference>
<evidence type="ECO:0000256" key="1">
    <source>
        <dbReference type="ARBA" id="ARBA00006291"/>
    </source>
</evidence>